<gene>
    <name evidence="5" type="ORF">EURHEDRAFT_261517</name>
</gene>
<dbReference type="GO" id="GO:0005634">
    <property type="term" value="C:nucleus"/>
    <property type="evidence" value="ECO:0007669"/>
    <property type="project" value="TreeGrafter"/>
</dbReference>
<dbReference type="RefSeq" id="XP_040641587.1">
    <property type="nucleotide sequence ID" value="XM_040778131.1"/>
</dbReference>
<evidence type="ECO:0008006" key="7">
    <source>
        <dbReference type="Google" id="ProtNLM"/>
    </source>
</evidence>
<dbReference type="PROSITE" id="PS50030">
    <property type="entry name" value="UBA"/>
    <property type="match status" value="1"/>
</dbReference>
<name>A0A017SMN5_ASPRC</name>
<sequence>MASSDLDQLIEMGFDQERAQLAVSKGGGIQGALEWLEVNQDKSLEEIKAAAAEQESEEGPALQPGEVPRSLVCNECGKKFRSQAQAEFHASKSEHVDFAESTEEIAPLTEEQKKQKLEDLREKLAAKRAVQGEQEKADKKRNEVWNLLLLKLFIVFSNIILRKSKGRAPRNPRTSRRNSIRNNG</sequence>
<dbReference type="GO" id="GO:0005737">
    <property type="term" value="C:cytoplasm"/>
    <property type="evidence" value="ECO:0007669"/>
    <property type="project" value="TreeGrafter"/>
</dbReference>
<evidence type="ECO:0000313" key="6">
    <source>
        <dbReference type="Proteomes" id="UP000019804"/>
    </source>
</evidence>
<dbReference type="Pfam" id="PF00627">
    <property type="entry name" value="UBA"/>
    <property type="match status" value="1"/>
</dbReference>
<dbReference type="PROSITE" id="PS00028">
    <property type="entry name" value="ZINC_FINGER_C2H2_1"/>
    <property type="match status" value="1"/>
</dbReference>
<proteinExistence type="predicted"/>
<dbReference type="Gene3D" id="1.10.8.10">
    <property type="entry name" value="DNA helicase RuvA subunit, C-terminal domain"/>
    <property type="match status" value="1"/>
</dbReference>
<accession>A0A017SMN5</accession>
<feature type="region of interest" description="Disordered" evidence="2">
    <location>
        <begin position="90"/>
        <end position="114"/>
    </location>
</feature>
<dbReference type="Proteomes" id="UP000019804">
    <property type="component" value="Unassembled WGS sequence"/>
</dbReference>
<dbReference type="PANTHER" id="PTHR46340">
    <property type="entry name" value="UBX DOMAIN-CONTAINING PROTEIN 1"/>
    <property type="match status" value="1"/>
</dbReference>
<dbReference type="STRING" id="1388766.A0A017SMN5"/>
<keyword evidence="6" id="KW-1185">Reference proteome</keyword>
<keyword evidence="1" id="KW-0479">Metal-binding</keyword>
<dbReference type="EMBL" id="KK088414">
    <property type="protein sequence ID" value="EYE97899.1"/>
    <property type="molecule type" value="Genomic_DNA"/>
</dbReference>
<dbReference type="PROSITE" id="PS50157">
    <property type="entry name" value="ZINC_FINGER_C2H2_2"/>
    <property type="match status" value="1"/>
</dbReference>
<feature type="domain" description="C2H2-type" evidence="4">
    <location>
        <begin position="71"/>
        <end position="100"/>
    </location>
</feature>
<dbReference type="InterPro" id="IPR013087">
    <property type="entry name" value="Znf_C2H2_type"/>
</dbReference>
<reference evidence="6" key="1">
    <citation type="journal article" date="2014" name="Nat. Commun.">
        <title>Genomic adaptations of the halophilic Dead Sea filamentous fungus Eurotium rubrum.</title>
        <authorList>
            <person name="Kis-Papo T."/>
            <person name="Weig A.R."/>
            <person name="Riley R."/>
            <person name="Persoh D."/>
            <person name="Salamov A."/>
            <person name="Sun H."/>
            <person name="Lipzen A."/>
            <person name="Wasser S.P."/>
            <person name="Rambold G."/>
            <person name="Grigoriev I.V."/>
            <person name="Nevo E."/>
        </authorList>
    </citation>
    <scope>NUCLEOTIDE SEQUENCE [LARGE SCALE GENOMIC DNA]</scope>
    <source>
        <strain evidence="6">CBS 135680</strain>
    </source>
</reference>
<dbReference type="GO" id="GO:0031397">
    <property type="term" value="P:negative regulation of protein ubiquitination"/>
    <property type="evidence" value="ECO:0007669"/>
    <property type="project" value="TreeGrafter"/>
</dbReference>
<feature type="region of interest" description="Disordered" evidence="2">
    <location>
        <begin position="165"/>
        <end position="184"/>
    </location>
</feature>
<dbReference type="AlphaFoldDB" id="A0A017SMN5"/>
<dbReference type="Pfam" id="PF24560">
    <property type="entry name" value="zf-C2H2_OTU1_C"/>
    <property type="match status" value="1"/>
</dbReference>
<dbReference type="GO" id="GO:0036435">
    <property type="term" value="F:K48-linked polyubiquitin modification-dependent protein binding"/>
    <property type="evidence" value="ECO:0007669"/>
    <property type="project" value="TreeGrafter"/>
</dbReference>
<dbReference type="GO" id="GO:1903094">
    <property type="term" value="P:negative regulation of protein K48-linked deubiquitination"/>
    <property type="evidence" value="ECO:0007669"/>
    <property type="project" value="TreeGrafter"/>
</dbReference>
<dbReference type="SUPFAM" id="SSF46934">
    <property type="entry name" value="UBA-like"/>
    <property type="match status" value="1"/>
</dbReference>
<dbReference type="OrthoDB" id="10254930at2759"/>
<evidence type="ECO:0000256" key="1">
    <source>
        <dbReference type="PROSITE-ProRule" id="PRU00042"/>
    </source>
</evidence>
<protein>
    <recommendedName>
        <fullName evidence="7">UBA domain-containing protein</fullName>
    </recommendedName>
</protein>
<dbReference type="InterPro" id="IPR057766">
    <property type="entry name" value="Znf-C2H2_OTU1-like_C"/>
</dbReference>
<dbReference type="PANTHER" id="PTHR46340:SF1">
    <property type="entry name" value="UBX DOMAIN-CONTAINING PROTEIN 1"/>
    <property type="match status" value="1"/>
</dbReference>
<dbReference type="InterPro" id="IPR009060">
    <property type="entry name" value="UBA-like_sf"/>
</dbReference>
<organism evidence="5 6">
    <name type="scientific">Aspergillus ruber (strain CBS 135680)</name>
    <dbReference type="NCBI Taxonomy" id="1388766"/>
    <lineage>
        <taxon>Eukaryota</taxon>
        <taxon>Fungi</taxon>
        <taxon>Dikarya</taxon>
        <taxon>Ascomycota</taxon>
        <taxon>Pezizomycotina</taxon>
        <taxon>Eurotiomycetes</taxon>
        <taxon>Eurotiomycetidae</taxon>
        <taxon>Eurotiales</taxon>
        <taxon>Aspergillaceae</taxon>
        <taxon>Aspergillus</taxon>
        <taxon>Aspergillus subgen. Aspergillus</taxon>
    </lineage>
</organism>
<dbReference type="GO" id="GO:0008270">
    <property type="term" value="F:zinc ion binding"/>
    <property type="evidence" value="ECO:0007669"/>
    <property type="project" value="UniProtKB-KW"/>
</dbReference>
<keyword evidence="1" id="KW-0863">Zinc-finger</keyword>
<feature type="domain" description="UBA" evidence="3">
    <location>
        <begin position="1"/>
        <end position="39"/>
    </location>
</feature>
<keyword evidence="1" id="KW-0862">Zinc</keyword>
<dbReference type="GeneID" id="63693255"/>
<evidence type="ECO:0000259" key="3">
    <source>
        <dbReference type="PROSITE" id="PS50030"/>
    </source>
</evidence>
<evidence type="ECO:0000259" key="4">
    <source>
        <dbReference type="PROSITE" id="PS50157"/>
    </source>
</evidence>
<dbReference type="GO" id="GO:0032435">
    <property type="term" value="P:negative regulation of proteasomal ubiquitin-dependent protein catabolic process"/>
    <property type="evidence" value="ECO:0007669"/>
    <property type="project" value="TreeGrafter"/>
</dbReference>
<dbReference type="InterPro" id="IPR015940">
    <property type="entry name" value="UBA"/>
</dbReference>
<evidence type="ECO:0000256" key="2">
    <source>
        <dbReference type="SAM" id="MobiDB-lite"/>
    </source>
</evidence>
<dbReference type="HOGENOM" id="CLU_1467870_0_0_1"/>
<evidence type="ECO:0000313" key="5">
    <source>
        <dbReference type="EMBL" id="EYE97899.1"/>
    </source>
</evidence>